<proteinExistence type="predicted"/>
<accession>A0A433WIJ1</accession>
<protein>
    <submittedName>
        <fullName evidence="1">Uncharacterized protein</fullName>
    </submittedName>
</protein>
<evidence type="ECO:0000313" key="2">
    <source>
        <dbReference type="Proteomes" id="UP000281028"/>
    </source>
</evidence>
<dbReference type="OrthoDB" id="646451at2"/>
<sequence>MKYRFYGSLLILAAGISSCSSHIYVPNTVNVPLLKERNEFKASISPTNLQTAFALTDNIAIMANGQYVYPLVRWAEDERTSTRNNIFVDDNTRGGIIEGAVGFFKPLDPKKRMVFDVYAGGGAGSFRTFTRKSDRDGTVPLENYRLKNQFSKFFIQPSIGFAHPVVEAAFSSRFTLLNFYNPYMGPKAFENNESAKADFLKTSGNPIFTYDPAFTFRVGYKYVKFQMQLMCSVPLNNNYDFGDYQFNDYLQPFSLTMGASVNIARWYDNFRKKR</sequence>
<reference evidence="1" key="1">
    <citation type="submission" date="2020-05" db="EMBL/GenBank/DDBJ databases">
        <title>Chitinophaga laudate sp. nov., isolated from a tropical peat swamp.</title>
        <authorList>
            <person name="Goh C.B.S."/>
            <person name="Lee M.S."/>
            <person name="Parimannan S."/>
            <person name="Pasbakhsh P."/>
            <person name="Yule C.M."/>
            <person name="Rajandas H."/>
            <person name="Loke S."/>
            <person name="Croft L."/>
            <person name="Tan J.B.L."/>
        </authorList>
    </citation>
    <scope>NUCLEOTIDE SEQUENCE</scope>
    <source>
        <strain evidence="1">Mgbs1</strain>
    </source>
</reference>
<keyword evidence="2" id="KW-1185">Reference proteome</keyword>
<dbReference type="PROSITE" id="PS51257">
    <property type="entry name" value="PROKAR_LIPOPROTEIN"/>
    <property type="match status" value="1"/>
</dbReference>
<comment type="caution">
    <text evidence="1">The sequence shown here is derived from an EMBL/GenBank/DDBJ whole genome shotgun (WGS) entry which is preliminary data.</text>
</comment>
<dbReference type="AlphaFoldDB" id="A0A433WIJ1"/>
<organism evidence="1 2">
    <name type="scientific">Chitinophaga solisilvae</name>
    <dbReference type="NCBI Taxonomy" id="1233460"/>
    <lineage>
        <taxon>Bacteria</taxon>
        <taxon>Pseudomonadati</taxon>
        <taxon>Bacteroidota</taxon>
        <taxon>Chitinophagia</taxon>
        <taxon>Chitinophagales</taxon>
        <taxon>Chitinophagaceae</taxon>
        <taxon>Chitinophaga</taxon>
    </lineage>
</organism>
<dbReference type="EMBL" id="RIAR02000001">
    <property type="protein sequence ID" value="NSL90054.1"/>
    <property type="molecule type" value="Genomic_DNA"/>
</dbReference>
<evidence type="ECO:0000313" key="1">
    <source>
        <dbReference type="EMBL" id="NSL90054.1"/>
    </source>
</evidence>
<gene>
    <name evidence="1" type="ORF">ECE50_024680</name>
</gene>
<dbReference type="Proteomes" id="UP000281028">
    <property type="component" value="Unassembled WGS sequence"/>
</dbReference>
<name>A0A433WIJ1_9BACT</name>